<dbReference type="eggNOG" id="ENOG5032SAY">
    <property type="taxonomic scope" value="Bacteria"/>
</dbReference>
<organism evidence="2 3">
    <name type="scientific">Marvinbryantia formatexigens DSM 14469</name>
    <dbReference type="NCBI Taxonomy" id="478749"/>
    <lineage>
        <taxon>Bacteria</taxon>
        <taxon>Bacillati</taxon>
        <taxon>Bacillota</taxon>
        <taxon>Clostridia</taxon>
        <taxon>Lachnospirales</taxon>
        <taxon>Lachnospiraceae</taxon>
        <taxon>Marvinbryantia</taxon>
    </lineage>
</organism>
<dbReference type="Proteomes" id="UP000005561">
    <property type="component" value="Unassembled WGS sequence"/>
</dbReference>
<accession>C6LFK1</accession>
<keyword evidence="1" id="KW-1133">Transmembrane helix</keyword>
<keyword evidence="1" id="KW-0812">Transmembrane</keyword>
<sequence length="255" mass="28908">MMEQFEIAAGWLKLYVGDGMHMVLLAAALLYIILYEKEKIRRILFAGYAVLFVLLYFCPLVIFGMGKLIGSLVYWRMLWLLPTPVIIAYAMVMAWKRMAPGWKRTGLAVLFSLAICLTGQNVYLQNTPFTEAANLQKVPAQAASVCTIIRENCREDESVLVAAPEELTWYIRQYDAGIGQVYGRRGGARTGGKRIRRQLLKDKIYPDILCQDAREIGCNFIVLTDKGKRVKLMEDRGFAVVGRVDNYVIYKDTTA</sequence>
<evidence type="ECO:0000256" key="1">
    <source>
        <dbReference type="SAM" id="Phobius"/>
    </source>
</evidence>
<comment type="caution">
    <text evidence="2">The sequence shown here is derived from an EMBL/GenBank/DDBJ whole genome shotgun (WGS) entry which is preliminary data.</text>
</comment>
<proteinExistence type="predicted"/>
<dbReference type="AlphaFoldDB" id="C6LFK1"/>
<feature type="transmembrane region" description="Helical" evidence="1">
    <location>
        <begin position="77"/>
        <end position="95"/>
    </location>
</feature>
<evidence type="ECO:0000313" key="3">
    <source>
        <dbReference type="Proteomes" id="UP000005561"/>
    </source>
</evidence>
<evidence type="ECO:0000313" key="2">
    <source>
        <dbReference type="EMBL" id="EET60586.1"/>
    </source>
</evidence>
<keyword evidence="3" id="KW-1185">Reference proteome</keyword>
<dbReference type="EMBL" id="ACCL02000010">
    <property type="protein sequence ID" value="EET60586.1"/>
    <property type="molecule type" value="Genomic_DNA"/>
</dbReference>
<gene>
    <name evidence="2" type="ORF">BRYFOR_07404</name>
</gene>
<feature type="transmembrane region" description="Helical" evidence="1">
    <location>
        <begin position="107"/>
        <end position="124"/>
    </location>
</feature>
<dbReference type="RefSeq" id="WP_006862195.1">
    <property type="nucleotide sequence ID" value="NZ_ACCL02000010.1"/>
</dbReference>
<dbReference type="STRING" id="168384.SAMN05660368_02088"/>
<name>C6LFK1_9FIRM</name>
<dbReference type="OrthoDB" id="1829094at2"/>
<feature type="transmembrane region" description="Helical" evidence="1">
    <location>
        <begin position="45"/>
        <end position="65"/>
    </location>
</feature>
<reference evidence="2" key="1">
    <citation type="submission" date="2009-07" db="EMBL/GenBank/DDBJ databases">
        <authorList>
            <person name="Weinstock G."/>
            <person name="Sodergren E."/>
            <person name="Clifton S."/>
            <person name="Fulton L."/>
            <person name="Fulton B."/>
            <person name="Courtney L."/>
            <person name="Fronick C."/>
            <person name="Harrison M."/>
            <person name="Strong C."/>
            <person name="Farmer C."/>
            <person name="Delahaunty K."/>
            <person name="Markovic C."/>
            <person name="Hall O."/>
            <person name="Minx P."/>
            <person name="Tomlinson C."/>
            <person name="Mitreva M."/>
            <person name="Nelson J."/>
            <person name="Hou S."/>
            <person name="Wollam A."/>
            <person name="Pepin K.H."/>
            <person name="Johnson M."/>
            <person name="Bhonagiri V."/>
            <person name="Nash W.E."/>
            <person name="Warren W."/>
            <person name="Chinwalla A."/>
            <person name="Mardis E.R."/>
            <person name="Wilson R.K."/>
        </authorList>
    </citation>
    <scope>NUCLEOTIDE SEQUENCE [LARGE SCALE GENOMIC DNA]</scope>
    <source>
        <strain evidence="2">DSM 14469</strain>
    </source>
</reference>
<keyword evidence="1" id="KW-0472">Membrane</keyword>
<protein>
    <submittedName>
        <fullName evidence="2">Uncharacterized protein</fullName>
    </submittedName>
</protein>
<feature type="transmembrane region" description="Helical" evidence="1">
    <location>
        <begin position="12"/>
        <end position="33"/>
    </location>
</feature>